<reference evidence="2 3" key="1">
    <citation type="submission" date="2018-11" db="EMBL/GenBank/DDBJ databases">
        <title>Micromonospora sp. PPF5-17, a new actinomycetes isolated from a hot spring soil.</title>
        <authorList>
            <person name="Thawai C."/>
        </authorList>
    </citation>
    <scope>NUCLEOTIDE SEQUENCE [LARGE SCALE GENOMIC DNA]</scope>
    <source>
        <strain evidence="2 3">PPF5-17</strain>
    </source>
</reference>
<proteinExistence type="predicted"/>
<feature type="region of interest" description="Disordered" evidence="1">
    <location>
        <begin position="1"/>
        <end position="25"/>
    </location>
</feature>
<gene>
    <name evidence="2" type="ORF">EFE23_12670</name>
</gene>
<dbReference type="RefSeq" id="WP_123241113.1">
    <property type="nucleotide sequence ID" value="NZ_JAAHBY010000029.1"/>
</dbReference>
<name>A0ABX9WFV2_9ACTN</name>
<evidence type="ECO:0000313" key="2">
    <source>
        <dbReference type="EMBL" id="RNL98796.1"/>
    </source>
</evidence>
<evidence type="ECO:0000313" key="3">
    <source>
        <dbReference type="Proteomes" id="UP000280698"/>
    </source>
</evidence>
<organism evidence="2 3">
    <name type="scientific">Micromonospora solifontis</name>
    <dbReference type="NCBI Taxonomy" id="2487138"/>
    <lineage>
        <taxon>Bacteria</taxon>
        <taxon>Bacillati</taxon>
        <taxon>Actinomycetota</taxon>
        <taxon>Actinomycetes</taxon>
        <taxon>Micromonosporales</taxon>
        <taxon>Micromonosporaceae</taxon>
        <taxon>Micromonospora</taxon>
    </lineage>
</organism>
<keyword evidence="3" id="KW-1185">Reference proteome</keyword>
<accession>A0ABX9WFV2</accession>
<dbReference type="Proteomes" id="UP000280698">
    <property type="component" value="Unassembled WGS sequence"/>
</dbReference>
<protein>
    <submittedName>
        <fullName evidence="2">Uncharacterized protein</fullName>
    </submittedName>
</protein>
<sequence>MAERAPRHPATRSPGRPGSYADAHEGAPVTLSADVAGADELILSVRCQFPGSIVVRTDARITRA</sequence>
<evidence type="ECO:0000256" key="1">
    <source>
        <dbReference type="SAM" id="MobiDB-lite"/>
    </source>
</evidence>
<comment type="caution">
    <text evidence="2">The sequence shown here is derived from an EMBL/GenBank/DDBJ whole genome shotgun (WGS) entry which is preliminary data.</text>
</comment>
<dbReference type="EMBL" id="RJLN01000029">
    <property type="protein sequence ID" value="RNL98796.1"/>
    <property type="molecule type" value="Genomic_DNA"/>
</dbReference>